<evidence type="ECO:0000313" key="3">
    <source>
        <dbReference type="Proteomes" id="UP000627446"/>
    </source>
</evidence>
<keyword evidence="1" id="KW-1133">Transmembrane helix</keyword>
<gene>
    <name evidence="2" type="ORF">H8K36_14675</name>
</gene>
<keyword evidence="1" id="KW-0472">Membrane</keyword>
<feature type="transmembrane region" description="Helical" evidence="1">
    <location>
        <begin position="7"/>
        <end position="32"/>
    </location>
</feature>
<protein>
    <recommendedName>
        <fullName evidence="4">Transmembrane protein</fullName>
    </recommendedName>
</protein>
<evidence type="ECO:0008006" key="4">
    <source>
        <dbReference type="Google" id="ProtNLM"/>
    </source>
</evidence>
<dbReference type="EMBL" id="JACOFZ010000006">
    <property type="protein sequence ID" value="MBC3882631.1"/>
    <property type="molecule type" value="Genomic_DNA"/>
</dbReference>
<keyword evidence="3" id="KW-1185">Reference proteome</keyword>
<feature type="transmembrane region" description="Helical" evidence="1">
    <location>
        <begin position="111"/>
        <end position="130"/>
    </location>
</feature>
<dbReference type="RefSeq" id="WP_186917246.1">
    <property type="nucleotide sequence ID" value="NZ_JACOFZ010000006.1"/>
</dbReference>
<feature type="transmembrane region" description="Helical" evidence="1">
    <location>
        <begin position="79"/>
        <end position="99"/>
    </location>
</feature>
<dbReference type="AlphaFoldDB" id="A0A923KTV4"/>
<sequence>MRELPRILYIVELLLLALPTTFLAMVFGTYCIGRSWAPEAVSNFVILFLTLVGLLGFWILSISYLVAGRQGLMKAHWSMWGACGNGVIATASGLIAMAYGTNGEYQGFTWGIYGTPMLIPVTHLLSVRLFSNKAQQSS</sequence>
<evidence type="ECO:0000256" key="1">
    <source>
        <dbReference type="SAM" id="Phobius"/>
    </source>
</evidence>
<comment type="caution">
    <text evidence="2">The sequence shown here is derived from an EMBL/GenBank/DDBJ whole genome shotgun (WGS) entry which is preliminary data.</text>
</comment>
<dbReference type="Proteomes" id="UP000627446">
    <property type="component" value="Unassembled WGS sequence"/>
</dbReference>
<evidence type="ECO:0000313" key="2">
    <source>
        <dbReference type="EMBL" id="MBC3882631.1"/>
    </source>
</evidence>
<reference evidence="2" key="1">
    <citation type="submission" date="2020-08" db="EMBL/GenBank/DDBJ databases">
        <title>Novel species isolated from subtropical streams in China.</title>
        <authorList>
            <person name="Lu H."/>
        </authorList>
    </citation>
    <scope>NUCLEOTIDE SEQUENCE</scope>
    <source>
        <strain evidence="2">LX22W</strain>
    </source>
</reference>
<name>A0A923KTV4_9BURK</name>
<organism evidence="2 3">
    <name type="scientific">Undibacterium nitidum</name>
    <dbReference type="NCBI Taxonomy" id="2762298"/>
    <lineage>
        <taxon>Bacteria</taxon>
        <taxon>Pseudomonadati</taxon>
        <taxon>Pseudomonadota</taxon>
        <taxon>Betaproteobacteria</taxon>
        <taxon>Burkholderiales</taxon>
        <taxon>Oxalobacteraceae</taxon>
        <taxon>Undibacterium</taxon>
    </lineage>
</organism>
<feature type="transmembrane region" description="Helical" evidence="1">
    <location>
        <begin position="44"/>
        <end position="67"/>
    </location>
</feature>
<keyword evidence="1" id="KW-0812">Transmembrane</keyword>
<accession>A0A923KTV4</accession>
<proteinExistence type="predicted"/>